<evidence type="ECO:0000313" key="11">
    <source>
        <dbReference type="EMBL" id="CAE0720598.1"/>
    </source>
</evidence>
<gene>
    <name evidence="11" type="ORF">PAUS00366_LOCUS13352</name>
    <name evidence="12" type="ORF">PAUS00366_LOCUS13353</name>
</gene>
<dbReference type="InterPro" id="IPR036259">
    <property type="entry name" value="MFS_trans_sf"/>
</dbReference>
<dbReference type="NCBIfam" id="TIGR00886">
    <property type="entry name" value="2A0108"/>
    <property type="match status" value="1"/>
</dbReference>
<evidence type="ECO:0000259" key="10">
    <source>
        <dbReference type="PROSITE" id="PS50850"/>
    </source>
</evidence>
<keyword evidence="4 9" id="KW-0812">Transmembrane</keyword>
<organism evidence="12">
    <name type="scientific">Pseudo-nitzschia australis</name>
    <dbReference type="NCBI Taxonomy" id="44445"/>
    <lineage>
        <taxon>Eukaryota</taxon>
        <taxon>Sar</taxon>
        <taxon>Stramenopiles</taxon>
        <taxon>Ochrophyta</taxon>
        <taxon>Bacillariophyta</taxon>
        <taxon>Bacillariophyceae</taxon>
        <taxon>Bacillariophycidae</taxon>
        <taxon>Bacillariales</taxon>
        <taxon>Bacillariaceae</taxon>
        <taxon>Pseudo-nitzschia</taxon>
    </lineage>
</organism>
<feature type="transmembrane region" description="Helical" evidence="9">
    <location>
        <begin position="495"/>
        <end position="516"/>
    </location>
</feature>
<feature type="transmembrane region" description="Helical" evidence="9">
    <location>
        <begin position="213"/>
        <end position="232"/>
    </location>
</feature>
<feature type="region of interest" description="Disordered" evidence="8">
    <location>
        <begin position="586"/>
        <end position="656"/>
    </location>
</feature>
<accession>A0A6U9ZXU7</accession>
<name>A0A6U9ZXU7_9STRA</name>
<dbReference type="Gene3D" id="1.20.1250.20">
    <property type="entry name" value="MFS general substrate transporter like domains"/>
    <property type="match status" value="2"/>
</dbReference>
<feature type="compositionally biased region" description="Low complexity" evidence="8">
    <location>
        <begin position="1"/>
        <end position="20"/>
    </location>
</feature>
<dbReference type="GO" id="GO:0042128">
    <property type="term" value="P:nitrate assimilation"/>
    <property type="evidence" value="ECO:0007669"/>
    <property type="project" value="UniProtKB-KW"/>
</dbReference>
<evidence type="ECO:0000256" key="9">
    <source>
        <dbReference type="SAM" id="Phobius"/>
    </source>
</evidence>
<feature type="transmembrane region" description="Helical" evidence="9">
    <location>
        <begin position="279"/>
        <end position="302"/>
    </location>
</feature>
<reference evidence="12" key="1">
    <citation type="submission" date="2021-01" db="EMBL/GenBank/DDBJ databases">
        <authorList>
            <person name="Corre E."/>
            <person name="Pelletier E."/>
            <person name="Niang G."/>
            <person name="Scheremetjew M."/>
            <person name="Finn R."/>
            <person name="Kale V."/>
            <person name="Holt S."/>
            <person name="Cochrane G."/>
            <person name="Meng A."/>
            <person name="Brown T."/>
            <person name="Cohen L."/>
        </authorList>
    </citation>
    <scope>NUCLEOTIDE SEQUENCE</scope>
    <source>
        <strain evidence="12">10249 10 AB</strain>
    </source>
</reference>
<dbReference type="InterPro" id="IPR011701">
    <property type="entry name" value="MFS"/>
</dbReference>
<feature type="transmembrane region" description="Helical" evidence="9">
    <location>
        <begin position="183"/>
        <end position="201"/>
    </location>
</feature>
<evidence type="ECO:0000256" key="3">
    <source>
        <dbReference type="ARBA" id="ARBA00022448"/>
    </source>
</evidence>
<keyword evidence="7 9" id="KW-0472">Membrane</keyword>
<keyword evidence="3" id="KW-0813">Transport</keyword>
<feature type="transmembrane region" description="Helical" evidence="9">
    <location>
        <begin position="309"/>
        <end position="329"/>
    </location>
</feature>
<comment type="subcellular location">
    <subcellularLocation>
        <location evidence="1">Membrane</location>
        <topology evidence="1">Multi-pass membrane protein</topology>
    </subcellularLocation>
</comment>
<feature type="compositionally biased region" description="Acidic residues" evidence="8">
    <location>
        <begin position="645"/>
        <end position="656"/>
    </location>
</feature>
<feature type="transmembrane region" description="Helical" evidence="9">
    <location>
        <begin position="153"/>
        <end position="171"/>
    </location>
</feature>
<evidence type="ECO:0000256" key="8">
    <source>
        <dbReference type="SAM" id="MobiDB-lite"/>
    </source>
</evidence>
<feature type="transmembrane region" description="Helical" evidence="9">
    <location>
        <begin position="445"/>
        <end position="475"/>
    </location>
</feature>
<comment type="similarity">
    <text evidence="2">Belongs to the major facilitator superfamily. Nitrate/nitrite porter (TC 2.A.1.8) family.</text>
</comment>
<dbReference type="PANTHER" id="PTHR23515">
    <property type="entry name" value="HIGH-AFFINITY NITRATE TRANSPORTER 2.3"/>
    <property type="match status" value="1"/>
</dbReference>
<dbReference type="Pfam" id="PF07690">
    <property type="entry name" value="MFS_1"/>
    <property type="match status" value="1"/>
</dbReference>
<dbReference type="GO" id="GO:0016020">
    <property type="term" value="C:membrane"/>
    <property type="evidence" value="ECO:0007669"/>
    <property type="project" value="UniProtKB-SubCell"/>
</dbReference>
<dbReference type="AlphaFoldDB" id="A0A6U9ZXU7"/>
<dbReference type="InterPro" id="IPR044772">
    <property type="entry name" value="NO3_transporter"/>
</dbReference>
<evidence type="ECO:0000256" key="7">
    <source>
        <dbReference type="ARBA" id="ARBA00023136"/>
    </source>
</evidence>
<evidence type="ECO:0000256" key="5">
    <source>
        <dbReference type="ARBA" id="ARBA00022989"/>
    </source>
</evidence>
<dbReference type="InterPro" id="IPR020846">
    <property type="entry name" value="MFS_dom"/>
</dbReference>
<feature type="transmembrane region" description="Helical" evidence="9">
    <location>
        <begin position="239"/>
        <end position="259"/>
    </location>
</feature>
<dbReference type="InterPro" id="IPR004737">
    <property type="entry name" value="NO3_transporter_NarK/NarU-like"/>
</dbReference>
<feature type="domain" description="Major facilitator superfamily (MFS) profile" evidence="10">
    <location>
        <begin position="148"/>
        <end position="547"/>
    </location>
</feature>
<dbReference type="CDD" id="cd17341">
    <property type="entry name" value="MFS_NRT2_like"/>
    <property type="match status" value="1"/>
</dbReference>
<dbReference type="EMBL" id="HBIX01018715">
    <property type="protein sequence ID" value="CAE0720599.1"/>
    <property type="molecule type" value="Transcribed_RNA"/>
</dbReference>
<dbReference type="SUPFAM" id="SSF103473">
    <property type="entry name" value="MFS general substrate transporter"/>
    <property type="match status" value="1"/>
</dbReference>
<sequence>MTSSPTNSTSTRNTNSNPATASPPPSAGTTTNTNTNTNSSNTRSSSSNSNSSSSSKHGCGNLTITLNAPKSTSMKHFINKVDMAGSMSSNDMNNIRNKKMAQYNPEIDIGFPQEYRRYAEYDVEVDPEQDDKAVEIKLCSLARPHMMAFHCSWWGFFVAFFVWFAISPLLSEIRDDLNLSDQAIWTSSITSVAGTIFMRVVLGPACDKWGARIPMAVVLVLCSIPTALTGFVNSAGGLAILRLFIGCAGGTFVMCQYWTSRMFAAEVVGTANALVGGWGNLGGGVTQLVVGAGLFPLFKLFFDDDASKAWRVVSVFPAILAVCTGIIIYKSSDDCPKGNYAELKRHGSMQERSAASFFRQGCCNFNTWILFVQYACCFGTELTMNNAAALYFKDKFDLNTETAAAVASIFGWLNIFARGLGGYCSDRANAKCGMRGRLWVQTGCLAAEGALVLFFAQTQSLTSAVVVMIFFSLFVQAAEGSTYGIVPYVDPPSTGVIAGIVGAGGNTGAVCFSIGFRQLDYKNAFAIMGFSTLAVAFFSLFILIKGHAGMFCGKDEHGQQTQAEELCTPYNIQRRKCGLDVAGAQKGYDDDDSSSSGSSNSGGDDDDEHDNERNVGNNGDNLDRLSSTSSSSSSGQQDFGMIPILEEEDGEEEAED</sequence>
<feature type="transmembrane region" description="Helical" evidence="9">
    <location>
        <begin position="403"/>
        <end position="424"/>
    </location>
</feature>
<evidence type="ECO:0000256" key="2">
    <source>
        <dbReference type="ARBA" id="ARBA00008432"/>
    </source>
</evidence>
<proteinExistence type="inferred from homology"/>
<evidence type="ECO:0000313" key="12">
    <source>
        <dbReference type="EMBL" id="CAE0720599.1"/>
    </source>
</evidence>
<dbReference type="PROSITE" id="PS50850">
    <property type="entry name" value="MFS"/>
    <property type="match status" value="1"/>
</dbReference>
<evidence type="ECO:0000256" key="1">
    <source>
        <dbReference type="ARBA" id="ARBA00004141"/>
    </source>
</evidence>
<evidence type="ECO:0000256" key="4">
    <source>
        <dbReference type="ARBA" id="ARBA00022692"/>
    </source>
</evidence>
<keyword evidence="6" id="KW-0534">Nitrate assimilation</keyword>
<dbReference type="GO" id="GO:0015113">
    <property type="term" value="F:nitrite transmembrane transporter activity"/>
    <property type="evidence" value="ECO:0007669"/>
    <property type="project" value="InterPro"/>
</dbReference>
<feature type="region of interest" description="Disordered" evidence="8">
    <location>
        <begin position="1"/>
        <end position="66"/>
    </location>
</feature>
<feature type="compositionally biased region" description="Low complexity" evidence="8">
    <location>
        <begin position="27"/>
        <end position="55"/>
    </location>
</feature>
<dbReference type="EMBL" id="HBIX01018714">
    <property type="protein sequence ID" value="CAE0720598.1"/>
    <property type="molecule type" value="Transcribed_RNA"/>
</dbReference>
<feature type="transmembrane region" description="Helical" evidence="9">
    <location>
        <begin position="523"/>
        <end position="544"/>
    </location>
</feature>
<evidence type="ECO:0000256" key="6">
    <source>
        <dbReference type="ARBA" id="ARBA00023063"/>
    </source>
</evidence>
<dbReference type="GO" id="GO:0015112">
    <property type="term" value="F:nitrate transmembrane transporter activity"/>
    <property type="evidence" value="ECO:0007669"/>
    <property type="project" value="InterPro"/>
</dbReference>
<keyword evidence="5 9" id="KW-1133">Transmembrane helix</keyword>
<protein>
    <recommendedName>
        <fullName evidence="10">Major facilitator superfamily (MFS) profile domain-containing protein</fullName>
    </recommendedName>
</protein>